<evidence type="ECO:0000256" key="1">
    <source>
        <dbReference type="ARBA" id="ARBA00022614"/>
    </source>
</evidence>
<feature type="compositionally biased region" description="Basic and acidic residues" evidence="3">
    <location>
        <begin position="40"/>
        <end position="54"/>
    </location>
</feature>
<protein>
    <submittedName>
        <fullName evidence="4">Uncharacterized protein</fullName>
    </submittedName>
</protein>
<dbReference type="PROSITE" id="PS51450">
    <property type="entry name" value="LRR"/>
    <property type="match status" value="1"/>
</dbReference>
<keyword evidence="5" id="KW-1185">Reference proteome</keyword>
<proteinExistence type="predicted"/>
<dbReference type="InterPro" id="IPR032675">
    <property type="entry name" value="LRR_dom_sf"/>
</dbReference>
<reference evidence="4 5" key="1">
    <citation type="journal article" date="2021" name="Sci. Rep.">
        <title>The genome of the diatom Chaetoceros tenuissimus carries an ancient integrated fragment of an extant virus.</title>
        <authorList>
            <person name="Hongo Y."/>
            <person name="Kimura K."/>
            <person name="Takaki Y."/>
            <person name="Yoshida Y."/>
            <person name="Baba S."/>
            <person name="Kobayashi G."/>
            <person name="Nagasaki K."/>
            <person name="Hano T."/>
            <person name="Tomaru Y."/>
        </authorList>
    </citation>
    <scope>NUCLEOTIDE SEQUENCE [LARGE SCALE GENOMIC DNA]</scope>
    <source>
        <strain evidence="4 5">NIES-3715</strain>
    </source>
</reference>
<feature type="compositionally biased region" description="Basic and acidic residues" evidence="3">
    <location>
        <begin position="68"/>
        <end position="80"/>
    </location>
</feature>
<feature type="compositionally biased region" description="Basic and acidic residues" evidence="3">
    <location>
        <begin position="16"/>
        <end position="31"/>
    </location>
</feature>
<dbReference type="PANTHER" id="PTHR48051:SF54">
    <property type="entry name" value="LEUCINE-RICH REPEAT-CONTAINING PROTEIN"/>
    <property type="match status" value="1"/>
</dbReference>
<sequence length="496" mass="56216">MSTEIIEEPKGQAMTAEEREERKRLKREAKALKKAKREKQKLENRMRLDKRPEVRMAAKLEKISTLQHDSEKNISEKNQHDVSASDATTEKADKVVSLIDLSLSQFSLNMISFSPSSILELDLSHNCLSEIPGLFLMKNLVSLDIRRNEFRSLPESLRDLHHLSHINASRNHLRASADLLVLLTKPPLPSLQSLDLTFNKKLFTQSLLDILTSSLPDVAIYMTVTSPPPKGAYIGNSPGERNPLLLRSQLEPFTTLELRKRLVETFGHKPYSNFGEPPPGRAEVMNLLLQEYAKLGPERKLVRSLGQTVPEYILEKVRRELESWSDRYDKFQERPMIKANKYMILRSPTEAEQKMIELGSRRAHSAIRKYQQNLTLWGAAKEAIASVDEEFANQFTGLAVTKGFVGSPHIDTTNIGPFYGLSVGDFEDGTGGVRVELDPLTVCEVNTKNRLGRIDGRFPHFVGPYDESKTRYSLIFYLTEGEVQPKTKAVFGEIIE</sequence>
<dbReference type="Gene3D" id="3.80.10.10">
    <property type="entry name" value="Ribonuclease Inhibitor"/>
    <property type="match status" value="1"/>
</dbReference>
<name>A0AAD3DAJ8_9STRA</name>
<evidence type="ECO:0000313" key="5">
    <source>
        <dbReference type="Proteomes" id="UP001054902"/>
    </source>
</evidence>
<dbReference type="AlphaFoldDB" id="A0AAD3DAJ8"/>
<accession>A0AAD3DAJ8</accession>
<feature type="region of interest" description="Disordered" evidence="3">
    <location>
        <begin position="68"/>
        <end position="87"/>
    </location>
</feature>
<comment type="caution">
    <text evidence="4">The sequence shown here is derived from an EMBL/GenBank/DDBJ whole genome shotgun (WGS) entry which is preliminary data.</text>
</comment>
<evidence type="ECO:0000313" key="4">
    <source>
        <dbReference type="EMBL" id="GFH60863.1"/>
    </source>
</evidence>
<keyword evidence="1" id="KW-0433">Leucine-rich repeat</keyword>
<dbReference type="SUPFAM" id="SSF52058">
    <property type="entry name" value="L domain-like"/>
    <property type="match status" value="1"/>
</dbReference>
<evidence type="ECO:0000256" key="3">
    <source>
        <dbReference type="SAM" id="MobiDB-lite"/>
    </source>
</evidence>
<dbReference type="PANTHER" id="PTHR48051">
    <property type="match status" value="1"/>
</dbReference>
<evidence type="ECO:0000256" key="2">
    <source>
        <dbReference type="ARBA" id="ARBA00022737"/>
    </source>
</evidence>
<organism evidence="4 5">
    <name type="scientific">Chaetoceros tenuissimus</name>
    <dbReference type="NCBI Taxonomy" id="426638"/>
    <lineage>
        <taxon>Eukaryota</taxon>
        <taxon>Sar</taxon>
        <taxon>Stramenopiles</taxon>
        <taxon>Ochrophyta</taxon>
        <taxon>Bacillariophyta</taxon>
        <taxon>Coscinodiscophyceae</taxon>
        <taxon>Chaetocerotophycidae</taxon>
        <taxon>Chaetocerotales</taxon>
        <taxon>Chaetocerotaceae</taxon>
        <taxon>Chaetoceros</taxon>
    </lineage>
</organism>
<keyword evidence="2" id="KW-0677">Repeat</keyword>
<feature type="region of interest" description="Disordered" evidence="3">
    <location>
        <begin position="1"/>
        <end position="54"/>
    </location>
</feature>
<gene>
    <name evidence="4" type="ORF">CTEN210_17339</name>
</gene>
<dbReference type="Proteomes" id="UP001054902">
    <property type="component" value="Unassembled WGS sequence"/>
</dbReference>
<dbReference type="InterPro" id="IPR050216">
    <property type="entry name" value="LRR_domain-containing"/>
</dbReference>
<dbReference type="GO" id="GO:0005737">
    <property type="term" value="C:cytoplasm"/>
    <property type="evidence" value="ECO:0007669"/>
    <property type="project" value="TreeGrafter"/>
</dbReference>
<dbReference type="InterPro" id="IPR001611">
    <property type="entry name" value="Leu-rich_rpt"/>
</dbReference>
<dbReference type="EMBL" id="BLLK01000069">
    <property type="protein sequence ID" value="GFH60863.1"/>
    <property type="molecule type" value="Genomic_DNA"/>
</dbReference>